<dbReference type="Proteomes" id="UP000663812">
    <property type="component" value="Unassembled WGS sequence"/>
</dbReference>
<evidence type="ECO:0000313" key="2">
    <source>
        <dbReference type="Proteomes" id="UP000663812"/>
    </source>
</evidence>
<sequence length="76" mass="8135">MPPHLEFSSTEVEVDSANKFFFTELAFGKEREDTTALVCAESAEANGATHANMAPVAITATDAEIIFLTFVISALP</sequence>
<accession>A0AAV4L499</accession>
<dbReference type="EMBL" id="BNHC01000005">
    <property type="protein sequence ID" value="GHM72614.1"/>
    <property type="molecule type" value="Genomic_DNA"/>
</dbReference>
<reference evidence="1" key="1">
    <citation type="journal article" date="2021" name="Appl. Environ. Microbiol.">
        <title>Novel 3-O-alpha-d-Galactosyl-alpha-l-Arabinofuranosidase for the Assimilation of Gum Arabic Arabinogalactan Protein in Bifidobacterium longum subsp. longum.</title>
        <authorList>
            <person name="Sasaki Y."/>
            <person name="Horigome A."/>
            <person name="Odamaki T."/>
            <person name="Xiao J.Z."/>
            <person name="Ishiwata A."/>
            <person name="Ito Y."/>
            <person name="Kitahara K."/>
            <person name="Fujita K."/>
        </authorList>
    </citation>
    <scope>NUCLEOTIDE SEQUENCE</scope>
    <source>
        <strain evidence="1">MCC00316</strain>
    </source>
</reference>
<comment type="caution">
    <text evidence="1">The sequence shown here is derived from an EMBL/GenBank/DDBJ whole genome shotgun (WGS) entry which is preliminary data.</text>
</comment>
<proteinExistence type="predicted"/>
<gene>
    <name evidence="1" type="ORF">MCC00316_09040</name>
</gene>
<name>A0AAV4L499_BIFLL</name>
<organism evidence="1 2">
    <name type="scientific">Bifidobacterium longum subsp. longum</name>
    <dbReference type="NCBI Taxonomy" id="1679"/>
    <lineage>
        <taxon>Bacteria</taxon>
        <taxon>Bacillati</taxon>
        <taxon>Actinomycetota</taxon>
        <taxon>Actinomycetes</taxon>
        <taxon>Bifidobacteriales</taxon>
        <taxon>Bifidobacteriaceae</taxon>
        <taxon>Bifidobacterium</taxon>
    </lineage>
</organism>
<dbReference type="AlphaFoldDB" id="A0AAV4L499"/>
<protein>
    <submittedName>
        <fullName evidence="1">Uncharacterized protein</fullName>
    </submittedName>
</protein>
<evidence type="ECO:0000313" key="1">
    <source>
        <dbReference type="EMBL" id="GHM72614.1"/>
    </source>
</evidence>